<dbReference type="PANTHER" id="PTHR46880">
    <property type="entry name" value="RAS-ASSOCIATING DOMAIN-CONTAINING PROTEIN"/>
    <property type="match status" value="1"/>
</dbReference>
<sequence length="286" mass="32005">MMSPVSNGAKVMTGERTGVAARLKQINSKLINVHCVCHRLALACAGASDDTKYITQVEGVLLQLWKFFAKSPKQTALLVRAQEWWRKMKLLEKARSVVAKKVRKACRTRWLVTSNAVDGVYEDFVPIIQTINLCSLKFIGTIYILKAVLPELAALSRLLQRGTVNFGHILPAITYTTDKLTKIAQDETPITQLQVDIQENGQLGTCEFKSNDHEIQVLRNLLKKYRQVLKENIDSRFKDAMPVVCALAIFNANAIPNCGTAEFLSYGSKEIGTLSYHYFPGDKEAQ</sequence>
<dbReference type="PANTHER" id="PTHR46880:SF5">
    <property type="entry name" value="DUF4371 DOMAIN-CONTAINING PROTEIN"/>
    <property type="match status" value="1"/>
</dbReference>
<evidence type="ECO:0000313" key="1">
    <source>
        <dbReference type="EMBL" id="CAH3178798.1"/>
    </source>
</evidence>
<comment type="caution">
    <text evidence="1">The sequence shown here is derived from an EMBL/GenBank/DDBJ whole genome shotgun (WGS) entry which is preliminary data.</text>
</comment>
<dbReference type="Proteomes" id="UP001159405">
    <property type="component" value="Unassembled WGS sequence"/>
</dbReference>
<evidence type="ECO:0000313" key="2">
    <source>
        <dbReference type="Proteomes" id="UP001159405"/>
    </source>
</evidence>
<accession>A0ABN8RJ32</accession>
<protein>
    <submittedName>
        <fullName evidence="1">Uncharacterized protein</fullName>
    </submittedName>
</protein>
<organism evidence="1 2">
    <name type="scientific">Porites lobata</name>
    <dbReference type="NCBI Taxonomy" id="104759"/>
    <lineage>
        <taxon>Eukaryota</taxon>
        <taxon>Metazoa</taxon>
        <taxon>Cnidaria</taxon>
        <taxon>Anthozoa</taxon>
        <taxon>Hexacorallia</taxon>
        <taxon>Scleractinia</taxon>
        <taxon>Fungiina</taxon>
        <taxon>Poritidae</taxon>
        <taxon>Porites</taxon>
    </lineage>
</organism>
<dbReference type="SUPFAM" id="SSF53098">
    <property type="entry name" value="Ribonuclease H-like"/>
    <property type="match status" value="1"/>
</dbReference>
<dbReference type="EMBL" id="CALNXK010000245">
    <property type="protein sequence ID" value="CAH3178798.1"/>
    <property type="molecule type" value="Genomic_DNA"/>
</dbReference>
<reference evidence="1 2" key="1">
    <citation type="submission" date="2022-05" db="EMBL/GenBank/DDBJ databases">
        <authorList>
            <consortium name="Genoscope - CEA"/>
            <person name="William W."/>
        </authorList>
    </citation>
    <scope>NUCLEOTIDE SEQUENCE [LARGE SCALE GENOMIC DNA]</scope>
</reference>
<gene>
    <name evidence="1" type="ORF">PLOB_00021077</name>
</gene>
<dbReference type="InterPro" id="IPR012337">
    <property type="entry name" value="RNaseH-like_sf"/>
</dbReference>
<keyword evidence="2" id="KW-1185">Reference proteome</keyword>
<name>A0ABN8RJ32_9CNID</name>
<proteinExistence type="predicted"/>